<dbReference type="Proteomes" id="UP001066276">
    <property type="component" value="Chromosome 7"/>
</dbReference>
<reference evidence="1" key="1">
    <citation type="journal article" date="2022" name="bioRxiv">
        <title>Sequencing and chromosome-scale assembly of the giantPleurodeles waltlgenome.</title>
        <authorList>
            <person name="Brown T."/>
            <person name="Elewa A."/>
            <person name="Iarovenko S."/>
            <person name="Subramanian E."/>
            <person name="Araus A.J."/>
            <person name="Petzold A."/>
            <person name="Susuki M."/>
            <person name="Suzuki K.-i.T."/>
            <person name="Hayashi T."/>
            <person name="Toyoda A."/>
            <person name="Oliveira C."/>
            <person name="Osipova E."/>
            <person name="Leigh N.D."/>
            <person name="Simon A."/>
            <person name="Yun M.H."/>
        </authorList>
    </citation>
    <scope>NUCLEOTIDE SEQUENCE</scope>
    <source>
        <strain evidence="1">20211129_DDA</strain>
        <tissue evidence="1">Liver</tissue>
    </source>
</reference>
<dbReference type="EMBL" id="JANPWB010000011">
    <property type="protein sequence ID" value="KAJ1123240.1"/>
    <property type="molecule type" value="Genomic_DNA"/>
</dbReference>
<comment type="caution">
    <text evidence="1">The sequence shown here is derived from an EMBL/GenBank/DDBJ whole genome shotgun (WGS) entry which is preliminary data.</text>
</comment>
<gene>
    <name evidence="1" type="ORF">NDU88_001713</name>
</gene>
<sequence length="112" mass="11794">MVGASVSPLHTRTCDVIFHAGKSCVVFRCADSLLLWFAGLPDVAGSVRGNLGSFSGCASFRWAVRGIFSLTAGVTSISSLKSGGVVQARPCVEVPVRPQALRRAVSFRIGVR</sequence>
<evidence type="ECO:0000313" key="1">
    <source>
        <dbReference type="EMBL" id="KAJ1123240.1"/>
    </source>
</evidence>
<organism evidence="1 2">
    <name type="scientific">Pleurodeles waltl</name>
    <name type="common">Iberian ribbed newt</name>
    <dbReference type="NCBI Taxonomy" id="8319"/>
    <lineage>
        <taxon>Eukaryota</taxon>
        <taxon>Metazoa</taxon>
        <taxon>Chordata</taxon>
        <taxon>Craniata</taxon>
        <taxon>Vertebrata</taxon>
        <taxon>Euteleostomi</taxon>
        <taxon>Amphibia</taxon>
        <taxon>Batrachia</taxon>
        <taxon>Caudata</taxon>
        <taxon>Salamandroidea</taxon>
        <taxon>Salamandridae</taxon>
        <taxon>Pleurodelinae</taxon>
        <taxon>Pleurodeles</taxon>
    </lineage>
</organism>
<dbReference type="AlphaFoldDB" id="A0AAV7P4S5"/>
<accession>A0AAV7P4S5</accession>
<proteinExistence type="predicted"/>
<protein>
    <submittedName>
        <fullName evidence="1">Uncharacterized protein</fullName>
    </submittedName>
</protein>
<keyword evidence="2" id="KW-1185">Reference proteome</keyword>
<name>A0AAV7P4S5_PLEWA</name>
<evidence type="ECO:0000313" key="2">
    <source>
        <dbReference type="Proteomes" id="UP001066276"/>
    </source>
</evidence>